<dbReference type="PANTHER" id="PTHR43386">
    <property type="entry name" value="OLIGOPEPTIDE TRANSPORT SYSTEM PERMEASE PROTEIN APPC"/>
    <property type="match status" value="1"/>
</dbReference>
<protein>
    <submittedName>
        <fullName evidence="10">ABC transporter permease</fullName>
    </submittedName>
</protein>
<dbReference type="PATRIC" id="fig|106634.4.peg.2108"/>
<feature type="transmembrane region" description="Helical" evidence="7">
    <location>
        <begin position="316"/>
        <end position="342"/>
    </location>
</feature>
<keyword evidence="3" id="KW-1003">Cell membrane</keyword>
<evidence type="ECO:0000313" key="11">
    <source>
        <dbReference type="Proteomes" id="UP000064201"/>
    </source>
</evidence>
<keyword evidence="6 7" id="KW-0472">Membrane</keyword>
<feature type="compositionally biased region" description="Low complexity" evidence="8">
    <location>
        <begin position="410"/>
        <end position="422"/>
    </location>
</feature>
<dbReference type="PROSITE" id="PS50928">
    <property type="entry name" value="ABC_TM1"/>
    <property type="match status" value="1"/>
</dbReference>
<name>A0A0G3G5T2_9GAMM</name>
<dbReference type="PANTHER" id="PTHR43386:SF1">
    <property type="entry name" value="D,D-DIPEPTIDE TRANSPORT SYSTEM PERMEASE PROTEIN DDPC-RELATED"/>
    <property type="match status" value="1"/>
</dbReference>
<keyword evidence="11" id="KW-1185">Reference proteome</keyword>
<evidence type="ECO:0000256" key="1">
    <source>
        <dbReference type="ARBA" id="ARBA00004651"/>
    </source>
</evidence>
<evidence type="ECO:0000256" key="4">
    <source>
        <dbReference type="ARBA" id="ARBA00022692"/>
    </source>
</evidence>
<dbReference type="Proteomes" id="UP000064201">
    <property type="component" value="Chromosome"/>
</dbReference>
<feature type="transmembrane region" description="Helical" evidence="7">
    <location>
        <begin position="30"/>
        <end position="51"/>
    </location>
</feature>
<reference evidence="10 11" key="1">
    <citation type="submission" date="2015-04" db="EMBL/GenBank/DDBJ databases">
        <title>Complete Sequence for the Genome of the Thioalkalivibrio versutus D301.</title>
        <authorList>
            <person name="Mu T."/>
            <person name="Zhou J."/>
            <person name="Xu X."/>
        </authorList>
    </citation>
    <scope>NUCLEOTIDE SEQUENCE [LARGE SCALE GENOMIC DNA]</scope>
    <source>
        <strain evidence="10 11">D301</strain>
    </source>
</reference>
<organism evidence="10 11">
    <name type="scientific">Thioalkalivibrio versutus</name>
    <dbReference type="NCBI Taxonomy" id="106634"/>
    <lineage>
        <taxon>Bacteria</taxon>
        <taxon>Pseudomonadati</taxon>
        <taxon>Pseudomonadota</taxon>
        <taxon>Gammaproteobacteria</taxon>
        <taxon>Chromatiales</taxon>
        <taxon>Ectothiorhodospiraceae</taxon>
        <taxon>Thioalkalivibrio</taxon>
    </lineage>
</organism>
<evidence type="ECO:0000256" key="3">
    <source>
        <dbReference type="ARBA" id="ARBA00022475"/>
    </source>
</evidence>
<comment type="similarity">
    <text evidence="7">Belongs to the binding-protein-dependent transport system permease family.</text>
</comment>
<evidence type="ECO:0000256" key="8">
    <source>
        <dbReference type="SAM" id="MobiDB-lite"/>
    </source>
</evidence>
<dbReference type="OrthoDB" id="9805884at2"/>
<keyword evidence="5 7" id="KW-1133">Transmembrane helix</keyword>
<sequence>MTETAHKTQQAERRSRSWARRVVGEILLRWGARLGIGWIALLTLVAVLAPVLANSHPLLVQTADGAWALPFLRYLTAADVTLFGLLVLALIFWRLPGRPWRRFGLWAVLGAVLGVVAWQTVSPPSLVIHEQYREAEVMGEYQRVIRAPIPYSPRDYLRDYADTGLEAPRESPDRVHWFGTDDTGADVLSRMIHATRIALSIGFIATGIALGIGVILGGLMGYFSGIVDMIGMRLVEIFEAIPTLFLLLTFVAFFGRSLYLMMLIIGLTSWSGYARYVRAEFLRLRQQDFVQGAIASGLSLPSILFRHMLPNGIAPILVAASFGVASAILAEATLSFLGLGLVDDPSWGQMLNQAVQSSTFNWWMAAFPGGAIFLTVFAYNLIGEALRDAVDPHARSAARTANRDDGARPAAGATSATSGGVR</sequence>
<feature type="transmembrane region" description="Helical" evidence="7">
    <location>
        <begin position="103"/>
        <end position="121"/>
    </location>
</feature>
<proteinExistence type="inferred from homology"/>
<evidence type="ECO:0000256" key="2">
    <source>
        <dbReference type="ARBA" id="ARBA00022448"/>
    </source>
</evidence>
<dbReference type="RefSeq" id="WP_047251556.1">
    <property type="nucleotide sequence ID" value="NZ_CP011367.1"/>
</dbReference>
<feature type="region of interest" description="Disordered" evidence="8">
    <location>
        <begin position="397"/>
        <end position="422"/>
    </location>
</feature>
<feature type="transmembrane region" description="Helical" evidence="7">
    <location>
        <begin position="362"/>
        <end position="382"/>
    </location>
</feature>
<dbReference type="GO" id="GO:0055085">
    <property type="term" value="P:transmembrane transport"/>
    <property type="evidence" value="ECO:0007669"/>
    <property type="project" value="InterPro"/>
</dbReference>
<dbReference type="Gene3D" id="1.10.3720.10">
    <property type="entry name" value="MetI-like"/>
    <property type="match status" value="1"/>
</dbReference>
<evidence type="ECO:0000259" key="9">
    <source>
        <dbReference type="PROSITE" id="PS50928"/>
    </source>
</evidence>
<dbReference type="EMBL" id="CP011367">
    <property type="protein sequence ID" value="AKJ95724.1"/>
    <property type="molecule type" value="Genomic_DNA"/>
</dbReference>
<evidence type="ECO:0000256" key="5">
    <source>
        <dbReference type="ARBA" id="ARBA00022989"/>
    </source>
</evidence>
<evidence type="ECO:0000256" key="7">
    <source>
        <dbReference type="RuleBase" id="RU363032"/>
    </source>
</evidence>
<feature type="transmembrane region" description="Helical" evidence="7">
    <location>
        <begin position="71"/>
        <end position="91"/>
    </location>
</feature>
<dbReference type="KEGG" id="tvr:TVD_10295"/>
<dbReference type="SUPFAM" id="SSF161098">
    <property type="entry name" value="MetI-like"/>
    <property type="match status" value="1"/>
</dbReference>
<dbReference type="InterPro" id="IPR035906">
    <property type="entry name" value="MetI-like_sf"/>
</dbReference>
<gene>
    <name evidence="10" type="ORF">TVD_10295</name>
</gene>
<evidence type="ECO:0000256" key="6">
    <source>
        <dbReference type="ARBA" id="ARBA00023136"/>
    </source>
</evidence>
<dbReference type="CDD" id="cd06261">
    <property type="entry name" value="TM_PBP2"/>
    <property type="match status" value="1"/>
</dbReference>
<dbReference type="InterPro" id="IPR000515">
    <property type="entry name" value="MetI-like"/>
</dbReference>
<feature type="transmembrane region" description="Helical" evidence="7">
    <location>
        <begin position="197"/>
        <end position="223"/>
    </location>
</feature>
<dbReference type="STRING" id="106634.TVD_10295"/>
<accession>A0A0G3G5T2</accession>
<feature type="domain" description="ABC transmembrane type-1" evidence="9">
    <location>
        <begin position="195"/>
        <end position="383"/>
    </location>
</feature>
<comment type="subcellular location">
    <subcellularLocation>
        <location evidence="1 7">Cell membrane</location>
        <topology evidence="1 7">Multi-pass membrane protein</topology>
    </subcellularLocation>
</comment>
<dbReference type="Pfam" id="PF00528">
    <property type="entry name" value="BPD_transp_1"/>
    <property type="match status" value="1"/>
</dbReference>
<keyword evidence="2 7" id="KW-0813">Transport</keyword>
<keyword evidence="4 7" id="KW-0812">Transmembrane</keyword>
<dbReference type="AlphaFoldDB" id="A0A0G3G5T2"/>
<evidence type="ECO:0000313" key="10">
    <source>
        <dbReference type="EMBL" id="AKJ95724.1"/>
    </source>
</evidence>
<dbReference type="InterPro" id="IPR050366">
    <property type="entry name" value="BP-dependent_transpt_permease"/>
</dbReference>
<feature type="transmembrane region" description="Helical" evidence="7">
    <location>
        <begin position="244"/>
        <end position="269"/>
    </location>
</feature>
<dbReference type="GO" id="GO:0005886">
    <property type="term" value="C:plasma membrane"/>
    <property type="evidence" value="ECO:0007669"/>
    <property type="project" value="UniProtKB-SubCell"/>
</dbReference>